<feature type="transmembrane region" description="Helical" evidence="1">
    <location>
        <begin position="12"/>
        <end position="34"/>
    </location>
</feature>
<keyword evidence="3" id="KW-1185">Reference proteome</keyword>
<comment type="caution">
    <text evidence="2">The sequence shown here is derived from an EMBL/GenBank/DDBJ whole genome shotgun (WGS) entry which is preliminary data.</text>
</comment>
<dbReference type="Proteomes" id="UP001597138">
    <property type="component" value="Unassembled WGS sequence"/>
</dbReference>
<feature type="transmembrane region" description="Helical" evidence="1">
    <location>
        <begin position="293"/>
        <end position="314"/>
    </location>
</feature>
<evidence type="ECO:0000313" key="3">
    <source>
        <dbReference type="Proteomes" id="UP001597138"/>
    </source>
</evidence>
<keyword evidence="1" id="KW-0812">Transmembrane</keyword>
<sequence length="393" mass="45386">MKEYRIGKFYAGVVYVGGLLLVALFSFLLLMPFLPGFEKDIQKEAYYYFLAPLSILMIVVFVIGIIETAKGKFIIDTHKIVSIGAFSKKELLFDEIKGYRITDKFIFIEAKNKDQKTIKIASQTTNLNDIKDWLKNQYVDLDRQDKKNEKKEILNNPKFGWSKEEREETLKRASKTVKIFNWAGGIAAVLGFFYPNPYSLVVTICIVFPIIGLILFKYYKGLIQIDSRENSSYPSIFAGLFFPAIAVFIRSMFDFNIFNYSNIWMPMTVLGLVFTALFIIGNSEFKFNKAKDFLSILFLIALMAAYSYGTIVFVNCNFDTSKNLHYKSSVLSKRISTGKSKTYYIELAPWGKQKNPDEVSVSEEEYNTYNEKDAVHVYFMKGKFEIPWYEISK</sequence>
<feature type="transmembrane region" description="Helical" evidence="1">
    <location>
        <begin position="46"/>
        <end position="66"/>
    </location>
</feature>
<evidence type="ECO:0000313" key="2">
    <source>
        <dbReference type="EMBL" id="MFD1604337.1"/>
    </source>
</evidence>
<reference evidence="3" key="1">
    <citation type="journal article" date="2019" name="Int. J. Syst. Evol. Microbiol.">
        <title>The Global Catalogue of Microorganisms (GCM) 10K type strain sequencing project: providing services to taxonomists for standard genome sequencing and annotation.</title>
        <authorList>
            <consortium name="The Broad Institute Genomics Platform"/>
            <consortium name="The Broad Institute Genome Sequencing Center for Infectious Disease"/>
            <person name="Wu L."/>
            <person name="Ma J."/>
        </authorList>
    </citation>
    <scope>NUCLEOTIDE SEQUENCE [LARGE SCALE GENOMIC DNA]</scope>
    <source>
        <strain evidence="3">CCUG 70865</strain>
    </source>
</reference>
<protein>
    <submittedName>
        <fullName evidence="2">PIG-Y family protein</fullName>
    </submittedName>
</protein>
<accession>A0ABW4HG61</accession>
<feature type="transmembrane region" description="Helical" evidence="1">
    <location>
        <begin position="231"/>
        <end position="251"/>
    </location>
</feature>
<organism evidence="2 3">
    <name type="scientific">Flavobacterium artemisiae</name>
    <dbReference type="NCBI Taxonomy" id="2126556"/>
    <lineage>
        <taxon>Bacteria</taxon>
        <taxon>Pseudomonadati</taxon>
        <taxon>Bacteroidota</taxon>
        <taxon>Flavobacteriia</taxon>
        <taxon>Flavobacteriales</taxon>
        <taxon>Flavobacteriaceae</taxon>
        <taxon>Flavobacterium</taxon>
    </lineage>
</organism>
<gene>
    <name evidence="2" type="ORF">ACFSC2_16485</name>
</gene>
<evidence type="ECO:0000256" key="1">
    <source>
        <dbReference type="SAM" id="Phobius"/>
    </source>
</evidence>
<feature type="transmembrane region" description="Helical" evidence="1">
    <location>
        <begin position="200"/>
        <end position="219"/>
    </location>
</feature>
<keyword evidence="1" id="KW-0472">Membrane</keyword>
<feature type="transmembrane region" description="Helical" evidence="1">
    <location>
        <begin position="176"/>
        <end position="194"/>
    </location>
</feature>
<proteinExistence type="predicted"/>
<feature type="transmembrane region" description="Helical" evidence="1">
    <location>
        <begin position="263"/>
        <end position="281"/>
    </location>
</feature>
<dbReference type="EMBL" id="JBHUDZ010000013">
    <property type="protein sequence ID" value="MFD1604337.1"/>
    <property type="molecule type" value="Genomic_DNA"/>
</dbReference>
<dbReference type="RefSeq" id="WP_379817819.1">
    <property type="nucleotide sequence ID" value="NZ_JBHUDZ010000013.1"/>
</dbReference>
<name>A0ABW4HG61_9FLAO</name>
<keyword evidence="1" id="KW-1133">Transmembrane helix</keyword>